<evidence type="ECO:0000256" key="1">
    <source>
        <dbReference type="ARBA" id="ARBA00022723"/>
    </source>
</evidence>
<feature type="domain" description="EF-hand" evidence="4">
    <location>
        <begin position="139"/>
        <end position="174"/>
    </location>
</feature>
<dbReference type="Pfam" id="PF00036">
    <property type="entry name" value="EF-hand_1"/>
    <property type="match status" value="1"/>
</dbReference>
<proteinExistence type="predicted"/>
<evidence type="ECO:0000256" key="2">
    <source>
        <dbReference type="ARBA" id="ARBA00022737"/>
    </source>
</evidence>
<evidence type="ECO:0000313" key="6">
    <source>
        <dbReference type="RefSeq" id="XP_013398758.1"/>
    </source>
</evidence>
<dbReference type="PROSITE" id="PS00018">
    <property type="entry name" value="EF_HAND_1"/>
    <property type="match status" value="2"/>
</dbReference>
<dbReference type="Gene3D" id="1.10.238.10">
    <property type="entry name" value="EF-hand"/>
    <property type="match status" value="1"/>
</dbReference>
<dbReference type="CDD" id="cd00051">
    <property type="entry name" value="EFh"/>
    <property type="match status" value="1"/>
</dbReference>
<dbReference type="InParanoid" id="A0A1S3IKZ5"/>
<dbReference type="PANTHER" id="PTHR10827:SF98">
    <property type="entry name" value="45 KDA CALCIUM-BINDING PROTEIN"/>
    <property type="match status" value="1"/>
</dbReference>
<reference evidence="6" key="1">
    <citation type="submission" date="2025-08" db="UniProtKB">
        <authorList>
            <consortium name="RefSeq"/>
        </authorList>
    </citation>
    <scope>IDENTIFICATION</scope>
    <source>
        <tissue evidence="6">Gonads</tissue>
    </source>
</reference>
<dbReference type="Proteomes" id="UP000085678">
    <property type="component" value="Unplaced"/>
</dbReference>
<keyword evidence="2" id="KW-0677">Repeat</keyword>
<dbReference type="PANTHER" id="PTHR10827">
    <property type="entry name" value="RETICULOCALBIN"/>
    <property type="match status" value="1"/>
</dbReference>
<evidence type="ECO:0000256" key="3">
    <source>
        <dbReference type="ARBA" id="ARBA00022837"/>
    </source>
</evidence>
<dbReference type="OrthoDB" id="416848at2759"/>
<evidence type="ECO:0000313" key="5">
    <source>
        <dbReference type="Proteomes" id="UP000085678"/>
    </source>
</evidence>
<dbReference type="SUPFAM" id="SSF47473">
    <property type="entry name" value="EF-hand"/>
    <property type="match status" value="1"/>
</dbReference>
<evidence type="ECO:0000259" key="4">
    <source>
        <dbReference type="PROSITE" id="PS50222"/>
    </source>
</evidence>
<accession>A0A1S3IKZ5</accession>
<keyword evidence="5" id="KW-1185">Reference proteome</keyword>
<dbReference type="InterPro" id="IPR002048">
    <property type="entry name" value="EF_hand_dom"/>
</dbReference>
<feature type="domain" description="EF-hand" evidence="4">
    <location>
        <begin position="13"/>
        <end position="48"/>
    </location>
</feature>
<dbReference type="GO" id="GO:0005509">
    <property type="term" value="F:calcium ion binding"/>
    <property type="evidence" value="ECO:0007669"/>
    <property type="project" value="InterPro"/>
</dbReference>
<dbReference type="GeneID" id="106165196"/>
<protein>
    <submittedName>
        <fullName evidence="6">Sarcoplasmic calcium-binding protein-like</fullName>
    </submittedName>
</protein>
<organism evidence="5 6">
    <name type="scientific">Lingula anatina</name>
    <name type="common">Brachiopod</name>
    <name type="synonym">Lingula unguis</name>
    <dbReference type="NCBI Taxonomy" id="7574"/>
    <lineage>
        <taxon>Eukaryota</taxon>
        <taxon>Metazoa</taxon>
        <taxon>Spiralia</taxon>
        <taxon>Lophotrochozoa</taxon>
        <taxon>Brachiopoda</taxon>
        <taxon>Linguliformea</taxon>
        <taxon>Lingulata</taxon>
        <taxon>Lingulida</taxon>
        <taxon>Linguloidea</taxon>
        <taxon>Lingulidae</taxon>
        <taxon>Lingula</taxon>
    </lineage>
</organism>
<dbReference type="InterPro" id="IPR018247">
    <property type="entry name" value="EF_Hand_1_Ca_BS"/>
</dbReference>
<dbReference type="AlphaFoldDB" id="A0A1S3IKZ5"/>
<keyword evidence="3" id="KW-0106">Calcium</keyword>
<dbReference type="PROSITE" id="PS50222">
    <property type="entry name" value="EF_HAND_2"/>
    <property type="match status" value="2"/>
</dbReference>
<sequence>MPFDYPLVTGTEHWRRKMRTVFRGLDSNGDGLVTKEDYVKSAQRAAQYLNLNEKQARAQLDLRLAISRIVNAKDDEDGMEPVVTEEEYINRRIETFNDRHFRQEMYPVIISAEFSTMDTNGDGLISHEEFAAYCCSFNIPTGYSKKMFDVLDVNNDGVISIEEFGQGHVDFWLGEDPNSKYNEFIGPLVD</sequence>
<name>A0A1S3IKZ5_LINAN</name>
<dbReference type="SMART" id="SM00054">
    <property type="entry name" value="EFh"/>
    <property type="match status" value="3"/>
</dbReference>
<dbReference type="RefSeq" id="XP_013398758.1">
    <property type="nucleotide sequence ID" value="XM_013543304.1"/>
</dbReference>
<keyword evidence="1" id="KW-0479">Metal-binding</keyword>
<dbReference type="InterPro" id="IPR011992">
    <property type="entry name" value="EF-hand-dom_pair"/>
</dbReference>
<dbReference type="Pfam" id="PF13499">
    <property type="entry name" value="EF-hand_7"/>
    <property type="match status" value="1"/>
</dbReference>
<dbReference type="KEGG" id="lak:106165196"/>
<gene>
    <name evidence="6" type="primary">LOC106165196</name>
</gene>